<dbReference type="Proteomes" id="UP001165135">
    <property type="component" value="Unassembled WGS sequence"/>
</dbReference>
<evidence type="ECO:0008006" key="4">
    <source>
        <dbReference type="Google" id="ProtNLM"/>
    </source>
</evidence>
<comment type="caution">
    <text evidence="2">The sequence shown here is derived from an EMBL/GenBank/DDBJ whole genome shotgun (WGS) entry which is preliminary data.</text>
</comment>
<name>A0A9W6RNQ3_9ACTN</name>
<dbReference type="EMBL" id="BSTJ01000007">
    <property type="protein sequence ID" value="GLY77367.1"/>
    <property type="molecule type" value="Genomic_DNA"/>
</dbReference>
<dbReference type="PROSITE" id="PS51257">
    <property type="entry name" value="PROKAR_LIPOPROTEIN"/>
    <property type="match status" value="1"/>
</dbReference>
<dbReference type="PROSITE" id="PS51318">
    <property type="entry name" value="TAT"/>
    <property type="match status" value="1"/>
</dbReference>
<evidence type="ECO:0000313" key="3">
    <source>
        <dbReference type="Proteomes" id="UP001165135"/>
    </source>
</evidence>
<evidence type="ECO:0000313" key="2">
    <source>
        <dbReference type="EMBL" id="GLY77367.1"/>
    </source>
</evidence>
<organism evidence="2 3">
    <name type="scientific">Actinoallomurus iriomotensis</name>
    <dbReference type="NCBI Taxonomy" id="478107"/>
    <lineage>
        <taxon>Bacteria</taxon>
        <taxon>Bacillati</taxon>
        <taxon>Actinomycetota</taxon>
        <taxon>Actinomycetes</taxon>
        <taxon>Streptosporangiales</taxon>
        <taxon>Thermomonosporaceae</taxon>
        <taxon>Actinoallomurus</taxon>
    </lineage>
</organism>
<reference evidence="2" key="1">
    <citation type="submission" date="2023-03" db="EMBL/GenBank/DDBJ databases">
        <title>Actinoallomurus iriomotensis NBRC 103681.</title>
        <authorList>
            <person name="Ichikawa N."/>
            <person name="Sato H."/>
            <person name="Tonouchi N."/>
        </authorList>
    </citation>
    <scope>NUCLEOTIDE SEQUENCE</scope>
    <source>
        <strain evidence="2">NBRC 103681</strain>
    </source>
</reference>
<protein>
    <recommendedName>
        <fullName evidence="4">Lipoprotein</fullName>
    </recommendedName>
</protein>
<dbReference type="InterPro" id="IPR006311">
    <property type="entry name" value="TAT_signal"/>
</dbReference>
<proteinExistence type="predicted"/>
<feature type="signal peptide" evidence="1">
    <location>
        <begin position="1"/>
        <end position="22"/>
    </location>
</feature>
<gene>
    <name evidence="2" type="ORF">Airi01_056340</name>
</gene>
<keyword evidence="1" id="KW-0732">Signal</keyword>
<dbReference type="AlphaFoldDB" id="A0A9W6RNQ3"/>
<sequence length="263" mass="27139">MTNELTRRQLLRAGLLTGSALALPGLAIACSATAPTEIRSLELGGQHATLIGDPASPAPPRLTASGYAVGDKAWLSLGFMLSAELNDHADPLVEDIKGAYRDVRVQILNAAGAALVDTPVQGRPACTNTGATTRQEAMFVLSALLPAPADAHSIQVSEGSATLFSRVLPHDVPQVSDLSVHRAADGYTVSWQVQHSNSTTTASFVLVRGVHGGWQPAGIAVEQPPGTRSVVLSAGPDATPVQEVAVLTTDGLHTVASLAAPNQ</sequence>
<accession>A0A9W6RNQ3</accession>
<evidence type="ECO:0000256" key="1">
    <source>
        <dbReference type="SAM" id="SignalP"/>
    </source>
</evidence>
<dbReference type="RefSeq" id="WP_285626785.1">
    <property type="nucleotide sequence ID" value="NZ_BSTJ01000007.1"/>
</dbReference>
<feature type="chain" id="PRO_5040972539" description="Lipoprotein" evidence="1">
    <location>
        <begin position="23"/>
        <end position="263"/>
    </location>
</feature>